<dbReference type="AlphaFoldDB" id="A0A090YTA0"/>
<evidence type="ECO:0000313" key="3">
    <source>
        <dbReference type="Proteomes" id="UP000029389"/>
    </source>
</evidence>
<proteinExistence type="predicted"/>
<name>A0A090YTA0_9BACI</name>
<comment type="caution">
    <text evidence="2">The sequence shown here is derived from an EMBL/GenBank/DDBJ whole genome shotgun (WGS) entry which is preliminary data.</text>
</comment>
<protein>
    <submittedName>
        <fullName evidence="2">Putative membrane protein</fullName>
    </submittedName>
</protein>
<gene>
    <name evidence="2" type="ORF">DJ93_3336</name>
</gene>
<keyword evidence="1" id="KW-1133">Transmembrane helix</keyword>
<dbReference type="PATRIC" id="fig|1405.8.peg.3423"/>
<reference evidence="2 3" key="1">
    <citation type="submission" date="2014-04" db="EMBL/GenBank/DDBJ databases">
        <authorList>
            <person name="Bishop-Lilly K.A."/>
            <person name="Broomall S.M."/>
            <person name="Chain P.S."/>
            <person name="Chertkov O."/>
            <person name="Coyne S.R."/>
            <person name="Daligault H.E."/>
            <person name="Davenport K.W."/>
            <person name="Erkkila T."/>
            <person name="Frey K.G."/>
            <person name="Gibbons H.S."/>
            <person name="Gu W."/>
            <person name="Jaissle J."/>
            <person name="Johnson S.L."/>
            <person name="Koroleva G.I."/>
            <person name="Ladner J.T."/>
            <person name="Lo C.-C."/>
            <person name="Minogue T.D."/>
            <person name="Munk C."/>
            <person name="Palacios G.F."/>
            <person name="Redden C.L."/>
            <person name="Rosenzweig C.N."/>
            <person name="Scholz M.B."/>
            <person name="Teshima H."/>
            <person name="Xu Y."/>
        </authorList>
    </citation>
    <scope>NUCLEOTIDE SEQUENCE [LARGE SCALE GENOMIC DNA]</scope>
    <source>
        <strain evidence="2 3">BHP</strain>
    </source>
</reference>
<dbReference type="RefSeq" id="WP_042982096.1">
    <property type="nucleotide sequence ID" value="NZ_JMQC01000008.1"/>
</dbReference>
<evidence type="ECO:0000256" key="1">
    <source>
        <dbReference type="SAM" id="Phobius"/>
    </source>
</evidence>
<dbReference type="EMBL" id="JMQC01000008">
    <property type="protein sequence ID" value="KFN01193.1"/>
    <property type="molecule type" value="Genomic_DNA"/>
</dbReference>
<organism evidence="2 3">
    <name type="scientific">Bacillus clarus</name>
    <dbReference type="NCBI Taxonomy" id="2338372"/>
    <lineage>
        <taxon>Bacteria</taxon>
        <taxon>Bacillati</taxon>
        <taxon>Bacillota</taxon>
        <taxon>Bacilli</taxon>
        <taxon>Bacillales</taxon>
        <taxon>Bacillaceae</taxon>
        <taxon>Bacillus</taxon>
        <taxon>Bacillus cereus group</taxon>
    </lineage>
</organism>
<sequence length="54" mass="6482">MQKWKLMYQFIVLLILVIIGIYKFSTLLGNWAWFTTCIGIFFILQSLTKKHNRT</sequence>
<feature type="transmembrane region" description="Helical" evidence="1">
    <location>
        <begin position="7"/>
        <end position="25"/>
    </location>
</feature>
<keyword evidence="1" id="KW-0472">Membrane</keyword>
<dbReference type="Proteomes" id="UP000029389">
    <property type="component" value="Unassembled WGS sequence"/>
</dbReference>
<keyword evidence="1" id="KW-0812">Transmembrane</keyword>
<evidence type="ECO:0000313" key="2">
    <source>
        <dbReference type="EMBL" id="KFN01193.1"/>
    </source>
</evidence>
<accession>A0A090YTA0</accession>